<organism evidence="3 4">
    <name type="scientific">Rhipicephalus microplus</name>
    <name type="common">Cattle tick</name>
    <name type="synonym">Boophilus microplus</name>
    <dbReference type="NCBI Taxonomy" id="6941"/>
    <lineage>
        <taxon>Eukaryota</taxon>
        <taxon>Metazoa</taxon>
        <taxon>Ecdysozoa</taxon>
        <taxon>Arthropoda</taxon>
        <taxon>Chelicerata</taxon>
        <taxon>Arachnida</taxon>
        <taxon>Acari</taxon>
        <taxon>Parasitiformes</taxon>
        <taxon>Ixodida</taxon>
        <taxon>Ixodoidea</taxon>
        <taxon>Ixodidae</taxon>
        <taxon>Rhipicephalinae</taxon>
        <taxon>Rhipicephalus</taxon>
        <taxon>Boophilus</taxon>
    </lineage>
</organism>
<keyword evidence="2" id="KW-1133">Transmembrane helix</keyword>
<evidence type="ECO:0000313" key="3">
    <source>
        <dbReference type="EMBL" id="KAH8031405.1"/>
    </source>
</evidence>
<keyword evidence="2" id="KW-0812">Transmembrane</keyword>
<reference evidence="3" key="1">
    <citation type="journal article" date="2020" name="Cell">
        <title>Large-Scale Comparative Analyses of Tick Genomes Elucidate Their Genetic Diversity and Vector Capacities.</title>
        <authorList>
            <consortium name="Tick Genome and Microbiome Consortium (TIGMIC)"/>
            <person name="Jia N."/>
            <person name="Wang J."/>
            <person name="Shi W."/>
            <person name="Du L."/>
            <person name="Sun Y."/>
            <person name="Zhan W."/>
            <person name="Jiang J.F."/>
            <person name="Wang Q."/>
            <person name="Zhang B."/>
            <person name="Ji P."/>
            <person name="Bell-Sakyi L."/>
            <person name="Cui X.M."/>
            <person name="Yuan T.T."/>
            <person name="Jiang B.G."/>
            <person name="Yang W.F."/>
            <person name="Lam T.T."/>
            <person name="Chang Q.C."/>
            <person name="Ding S.J."/>
            <person name="Wang X.J."/>
            <person name="Zhu J.G."/>
            <person name="Ruan X.D."/>
            <person name="Zhao L."/>
            <person name="Wei J.T."/>
            <person name="Ye R.Z."/>
            <person name="Que T.C."/>
            <person name="Du C.H."/>
            <person name="Zhou Y.H."/>
            <person name="Cheng J.X."/>
            <person name="Dai P.F."/>
            <person name="Guo W.B."/>
            <person name="Han X.H."/>
            <person name="Huang E.J."/>
            <person name="Li L.F."/>
            <person name="Wei W."/>
            <person name="Gao Y.C."/>
            <person name="Liu J.Z."/>
            <person name="Shao H.Z."/>
            <person name="Wang X."/>
            <person name="Wang C.C."/>
            <person name="Yang T.C."/>
            <person name="Huo Q.B."/>
            <person name="Li W."/>
            <person name="Chen H.Y."/>
            <person name="Chen S.E."/>
            <person name="Zhou L.G."/>
            <person name="Ni X.B."/>
            <person name="Tian J.H."/>
            <person name="Sheng Y."/>
            <person name="Liu T."/>
            <person name="Pan Y.S."/>
            <person name="Xia L.Y."/>
            <person name="Li J."/>
            <person name="Zhao F."/>
            <person name="Cao W.C."/>
        </authorList>
    </citation>
    <scope>NUCLEOTIDE SEQUENCE</scope>
    <source>
        <strain evidence="3">Rmic-2018</strain>
    </source>
</reference>
<proteinExistence type="predicted"/>
<reference evidence="3" key="2">
    <citation type="submission" date="2021-09" db="EMBL/GenBank/DDBJ databases">
        <authorList>
            <person name="Jia N."/>
            <person name="Wang J."/>
            <person name="Shi W."/>
            <person name="Du L."/>
            <person name="Sun Y."/>
            <person name="Zhan W."/>
            <person name="Jiang J."/>
            <person name="Wang Q."/>
            <person name="Zhang B."/>
            <person name="Ji P."/>
            <person name="Sakyi L.B."/>
            <person name="Cui X."/>
            <person name="Yuan T."/>
            <person name="Jiang B."/>
            <person name="Yang W."/>
            <person name="Lam T.T.-Y."/>
            <person name="Chang Q."/>
            <person name="Ding S."/>
            <person name="Wang X."/>
            <person name="Zhu J."/>
            <person name="Ruan X."/>
            <person name="Zhao L."/>
            <person name="Wei J."/>
            <person name="Que T."/>
            <person name="Du C."/>
            <person name="Cheng J."/>
            <person name="Dai P."/>
            <person name="Han X."/>
            <person name="Huang E."/>
            <person name="Gao Y."/>
            <person name="Liu J."/>
            <person name="Shao H."/>
            <person name="Ye R."/>
            <person name="Li L."/>
            <person name="Wei W."/>
            <person name="Wang X."/>
            <person name="Wang C."/>
            <person name="Huo Q."/>
            <person name="Li W."/>
            <person name="Guo W."/>
            <person name="Chen H."/>
            <person name="Chen S."/>
            <person name="Zhou L."/>
            <person name="Zhou L."/>
            <person name="Ni X."/>
            <person name="Tian J."/>
            <person name="Zhou Y."/>
            <person name="Sheng Y."/>
            <person name="Liu T."/>
            <person name="Pan Y."/>
            <person name="Xia L."/>
            <person name="Li J."/>
            <person name="Zhao F."/>
            <person name="Cao W."/>
        </authorList>
    </citation>
    <scope>NUCLEOTIDE SEQUENCE</scope>
    <source>
        <strain evidence="3">Rmic-2018</strain>
        <tissue evidence="3">Larvae</tissue>
    </source>
</reference>
<feature type="transmembrane region" description="Helical" evidence="2">
    <location>
        <begin position="50"/>
        <end position="73"/>
    </location>
</feature>
<feature type="region of interest" description="Disordered" evidence="1">
    <location>
        <begin position="1"/>
        <end position="36"/>
    </location>
</feature>
<protein>
    <submittedName>
        <fullName evidence="3">Uncharacterized protein</fullName>
    </submittedName>
</protein>
<comment type="caution">
    <text evidence="3">The sequence shown here is derived from an EMBL/GenBank/DDBJ whole genome shotgun (WGS) entry which is preliminary data.</text>
</comment>
<evidence type="ECO:0000256" key="1">
    <source>
        <dbReference type="SAM" id="MobiDB-lite"/>
    </source>
</evidence>
<gene>
    <name evidence="3" type="ORF">HPB51_017177</name>
</gene>
<name>A0A9J6EBF5_RHIMP</name>
<dbReference type="EMBL" id="JABSTU010000005">
    <property type="protein sequence ID" value="KAH8031405.1"/>
    <property type="molecule type" value="Genomic_DNA"/>
</dbReference>
<evidence type="ECO:0000313" key="4">
    <source>
        <dbReference type="Proteomes" id="UP000821866"/>
    </source>
</evidence>
<keyword evidence="2" id="KW-0472">Membrane</keyword>
<keyword evidence="4" id="KW-1185">Reference proteome</keyword>
<evidence type="ECO:0000256" key="2">
    <source>
        <dbReference type="SAM" id="Phobius"/>
    </source>
</evidence>
<dbReference type="Proteomes" id="UP000821866">
    <property type="component" value="Chromosome 3"/>
</dbReference>
<accession>A0A9J6EBF5</accession>
<dbReference type="AlphaFoldDB" id="A0A9J6EBF5"/>
<sequence>MMMGRPANPNRGMRRPSDPEMGLPNASAASASPGNPFSDKYIRIGFIRKVYAILSVQLLITAAIIAAFIFVFYKRDEVMMAVGITAHAHVHKQLPEPPLVDDVCTPLLAHVWS</sequence>